<dbReference type="Proteomes" id="UP000813385">
    <property type="component" value="Unassembled WGS sequence"/>
</dbReference>
<evidence type="ECO:0000313" key="2">
    <source>
        <dbReference type="EMBL" id="KAH7376707.1"/>
    </source>
</evidence>
<name>A0A8K0TSL4_9PEZI</name>
<feature type="signal peptide" evidence="1">
    <location>
        <begin position="1"/>
        <end position="30"/>
    </location>
</feature>
<dbReference type="EMBL" id="JAGPXD010000001">
    <property type="protein sequence ID" value="KAH7376707.1"/>
    <property type="molecule type" value="Genomic_DNA"/>
</dbReference>
<protein>
    <recommendedName>
        <fullName evidence="4">Secreted protein</fullName>
    </recommendedName>
</protein>
<proteinExistence type="predicted"/>
<evidence type="ECO:0000256" key="1">
    <source>
        <dbReference type="SAM" id="SignalP"/>
    </source>
</evidence>
<reference evidence="2" key="1">
    <citation type="journal article" date="2021" name="Nat. Commun.">
        <title>Genetic determinants of endophytism in the Arabidopsis root mycobiome.</title>
        <authorList>
            <person name="Mesny F."/>
            <person name="Miyauchi S."/>
            <person name="Thiergart T."/>
            <person name="Pickel B."/>
            <person name="Atanasova L."/>
            <person name="Karlsson M."/>
            <person name="Huettel B."/>
            <person name="Barry K.W."/>
            <person name="Haridas S."/>
            <person name="Chen C."/>
            <person name="Bauer D."/>
            <person name="Andreopoulos W."/>
            <person name="Pangilinan J."/>
            <person name="LaButti K."/>
            <person name="Riley R."/>
            <person name="Lipzen A."/>
            <person name="Clum A."/>
            <person name="Drula E."/>
            <person name="Henrissat B."/>
            <person name="Kohler A."/>
            <person name="Grigoriev I.V."/>
            <person name="Martin F.M."/>
            <person name="Hacquard S."/>
        </authorList>
    </citation>
    <scope>NUCLEOTIDE SEQUENCE</scope>
    <source>
        <strain evidence="2">MPI-CAGE-AT-0016</strain>
    </source>
</reference>
<dbReference type="AlphaFoldDB" id="A0A8K0TSL4"/>
<comment type="caution">
    <text evidence="2">The sequence shown here is derived from an EMBL/GenBank/DDBJ whole genome shotgun (WGS) entry which is preliminary data.</text>
</comment>
<accession>A0A8K0TSL4</accession>
<evidence type="ECO:0000313" key="3">
    <source>
        <dbReference type="Proteomes" id="UP000813385"/>
    </source>
</evidence>
<gene>
    <name evidence="2" type="ORF">B0T11DRAFT_272808</name>
</gene>
<feature type="chain" id="PRO_5035434653" description="Secreted protein" evidence="1">
    <location>
        <begin position="31"/>
        <end position="89"/>
    </location>
</feature>
<keyword evidence="1" id="KW-0732">Signal</keyword>
<evidence type="ECO:0008006" key="4">
    <source>
        <dbReference type="Google" id="ProtNLM"/>
    </source>
</evidence>
<organism evidence="2 3">
    <name type="scientific">Plectosphaerella cucumerina</name>
    <dbReference type="NCBI Taxonomy" id="40658"/>
    <lineage>
        <taxon>Eukaryota</taxon>
        <taxon>Fungi</taxon>
        <taxon>Dikarya</taxon>
        <taxon>Ascomycota</taxon>
        <taxon>Pezizomycotina</taxon>
        <taxon>Sordariomycetes</taxon>
        <taxon>Hypocreomycetidae</taxon>
        <taxon>Glomerellales</taxon>
        <taxon>Plectosphaerellaceae</taxon>
        <taxon>Plectosphaerella</taxon>
    </lineage>
</organism>
<keyword evidence="3" id="KW-1185">Reference proteome</keyword>
<sequence length="89" mass="9859">MCTSTLVPCLWFLPCLVWIVVVFVSPPPRSAPLCRWPWPRSPFLSQSVCPASRPQPCRGPSIVRRTYHHQPGCCWNGSLTTQPGRGGVG</sequence>